<dbReference type="Proteomes" id="UP000830671">
    <property type="component" value="Chromosome 5"/>
</dbReference>
<accession>A0A9Q8SWA4</accession>
<dbReference type="EMBL" id="CP019477">
    <property type="protein sequence ID" value="UQC84615.1"/>
    <property type="molecule type" value="Genomic_DNA"/>
</dbReference>
<dbReference type="GeneID" id="73344098"/>
<evidence type="ECO:0000313" key="1">
    <source>
        <dbReference type="EMBL" id="UQC84615.1"/>
    </source>
</evidence>
<gene>
    <name evidence="1" type="ORF">CLUP02_10112</name>
</gene>
<keyword evidence="2" id="KW-1185">Reference proteome</keyword>
<dbReference type="RefSeq" id="XP_049146232.1">
    <property type="nucleotide sequence ID" value="XM_049289088.1"/>
</dbReference>
<protein>
    <submittedName>
        <fullName evidence="1">Uncharacterized protein</fullName>
    </submittedName>
</protein>
<name>A0A9Q8SWA4_9PEZI</name>
<reference evidence="1" key="1">
    <citation type="journal article" date="2021" name="Mol. Plant Microbe Interact.">
        <title>Complete Genome Sequence of the Plant-Pathogenic Fungus Colletotrichum lupini.</title>
        <authorList>
            <person name="Baroncelli R."/>
            <person name="Pensec F."/>
            <person name="Da Lio D."/>
            <person name="Boufleur T."/>
            <person name="Vicente I."/>
            <person name="Sarrocco S."/>
            <person name="Picot A."/>
            <person name="Baraldi E."/>
            <person name="Sukno S."/>
            <person name="Thon M."/>
            <person name="Le Floch G."/>
        </authorList>
    </citation>
    <scope>NUCLEOTIDE SEQUENCE</scope>
    <source>
        <strain evidence="1">IMI 504893</strain>
    </source>
</reference>
<sequence length="129" mass="14412">MRLLHALRIPSLVKGFFYPSSQSRVCQILAFFVRARTCHPEMSWRDMGKLSRMRDKRQPTVGIIFNTCSMRIRAENALAVHLYATCAFGPVVSVRPLASPLPSARYSTPNVENRTAGKDANGLCLQVST</sequence>
<dbReference type="KEGG" id="clup:CLUP02_10112"/>
<proteinExistence type="predicted"/>
<dbReference type="AlphaFoldDB" id="A0A9Q8SWA4"/>
<evidence type="ECO:0000313" key="2">
    <source>
        <dbReference type="Proteomes" id="UP000830671"/>
    </source>
</evidence>
<organism evidence="1 2">
    <name type="scientific">Colletotrichum lupini</name>
    <dbReference type="NCBI Taxonomy" id="145971"/>
    <lineage>
        <taxon>Eukaryota</taxon>
        <taxon>Fungi</taxon>
        <taxon>Dikarya</taxon>
        <taxon>Ascomycota</taxon>
        <taxon>Pezizomycotina</taxon>
        <taxon>Sordariomycetes</taxon>
        <taxon>Hypocreomycetidae</taxon>
        <taxon>Glomerellales</taxon>
        <taxon>Glomerellaceae</taxon>
        <taxon>Colletotrichum</taxon>
        <taxon>Colletotrichum acutatum species complex</taxon>
    </lineage>
</organism>